<dbReference type="InterPro" id="IPR050121">
    <property type="entry name" value="Cytochrome_P450_monoxygenase"/>
</dbReference>
<evidence type="ECO:0000256" key="8">
    <source>
        <dbReference type="ARBA" id="ARBA00022989"/>
    </source>
</evidence>
<keyword evidence="6" id="KW-0812">Transmembrane</keyword>
<evidence type="ECO:0000256" key="2">
    <source>
        <dbReference type="ARBA" id="ARBA00004370"/>
    </source>
</evidence>
<dbReference type="GO" id="GO:0016705">
    <property type="term" value="F:oxidoreductase activity, acting on paired donors, with incorporation or reduction of molecular oxygen"/>
    <property type="evidence" value="ECO:0007669"/>
    <property type="project" value="InterPro"/>
</dbReference>
<accession>A0AAW0DGN4</accession>
<protein>
    <recommendedName>
        <fullName evidence="15">Cytochrome P450</fullName>
    </recommendedName>
</protein>
<evidence type="ECO:0000256" key="1">
    <source>
        <dbReference type="ARBA" id="ARBA00001971"/>
    </source>
</evidence>
<keyword evidence="5" id="KW-0349">Heme</keyword>
<dbReference type="GO" id="GO:0016020">
    <property type="term" value="C:membrane"/>
    <property type="evidence" value="ECO:0007669"/>
    <property type="project" value="UniProtKB-SubCell"/>
</dbReference>
<dbReference type="Pfam" id="PF00067">
    <property type="entry name" value="p450"/>
    <property type="match status" value="1"/>
</dbReference>
<proteinExistence type="inferred from homology"/>
<evidence type="ECO:0000256" key="3">
    <source>
        <dbReference type="ARBA" id="ARBA00004721"/>
    </source>
</evidence>
<comment type="pathway">
    <text evidence="3">Secondary metabolite biosynthesis; terpenoid biosynthesis.</text>
</comment>
<keyword evidence="9" id="KW-0560">Oxidoreductase</keyword>
<comment type="caution">
    <text evidence="13">The sequence shown here is derived from an EMBL/GenBank/DDBJ whole genome shotgun (WGS) entry which is preliminary data.</text>
</comment>
<evidence type="ECO:0000256" key="6">
    <source>
        <dbReference type="ARBA" id="ARBA00022692"/>
    </source>
</evidence>
<evidence type="ECO:0008006" key="15">
    <source>
        <dbReference type="Google" id="ProtNLM"/>
    </source>
</evidence>
<evidence type="ECO:0000256" key="4">
    <source>
        <dbReference type="ARBA" id="ARBA00010617"/>
    </source>
</evidence>
<dbReference type="GO" id="GO:0005506">
    <property type="term" value="F:iron ion binding"/>
    <property type="evidence" value="ECO:0007669"/>
    <property type="project" value="InterPro"/>
</dbReference>
<dbReference type="InterPro" id="IPR036396">
    <property type="entry name" value="Cyt_P450_sf"/>
</dbReference>
<evidence type="ECO:0000256" key="7">
    <source>
        <dbReference type="ARBA" id="ARBA00022723"/>
    </source>
</evidence>
<evidence type="ECO:0000313" key="13">
    <source>
        <dbReference type="EMBL" id="KAK7050033.1"/>
    </source>
</evidence>
<evidence type="ECO:0000256" key="10">
    <source>
        <dbReference type="ARBA" id="ARBA00023004"/>
    </source>
</evidence>
<keyword evidence="12" id="KW-0472">Membrane</keyword>
<name>A0AAW0DGN4_9AGAR</name>
<dbReference type="InterPro" id="IPR001128">
    <property type="entry name" value="Cyt_P450"/>
</dbReference>
<evidence type="ECO:0000256" key="9">
    <source>
        <dbReference type="ARBA" id="ARBA00023002"/>
    </source>
</evidence>
<evidence type="ECO:0000256" key="11">
    <source>
        <dbReference type="ARBA" id="ARBA00023033"/>
    </source>
</evidence>
<dbReference type="PANTHER" id="PTHR24305">
    <property type="entry name" value="CYTOCHROME P450"/>
    <property type="match status" value="1"/>
</dbReference>
<keyword evidence="11" id="KW-0503">Monooxygenase</keyword>
<dbReference type="PANTHER" id="PTHR24305:SF166">
    <property type="entry name" value="CYTOCHROME P450 12A4, MITOCHONDRIAL-RELATED"/>
    <property type="match status" value="1"/>
</dbReference>
<comment type="cofactor">
    <cofactor evidence="1">
        <name>heme</name>
        <dbReference type="ChEBI" id="CHEBI:30413"/>
    </cofactor>
</comment>
<dbReference type="GO" id="GO:0004497">
    <property type="term" value="F:monooxygenase activity"/>
    <property type="evidence" value="ECO:0007669"/>
    <property type="project" value="UniProtKB-KW"/>
</dbReference>
<dbReference type="Gene3D" id="1.10.630.10">
    <property type="entry name" value="Cytochrome P450"/>
    <property type="match status" value="1"/>
</dbReference>
<evidence type="ECO:0000256" key="5">
    <source>
        <dbReference type="ARBA" id="ARBA00022617"/>
    </source>
</evidence>
<keyword evidence="10" id="KW-0408">Iron</keyword>
<keyword evidence="8" id="KW-1133">Transmembrane helix</keyword>
<dbReference type="GO" id="GO:0020037">
    <property type="term" value="F:heme binding"/>
    <property type="evidence" value="ECO:0007669"/>
    <property type="project" value="InterPro"/>
</dbReference>
<evidence type="ECO:0000313" key="14">
    <source>
        <dbReference type="Proteomes" id="UP001383192"/>
    </source>
</evidence>
<reference evidence="13 14" key="1">
    <citation type="submission" date="2024-01" db="EMBL/GenBank/DDBJ databases">
        <title>A draft genome for a cacao thread blight-causing isolate of Paramarasmius palmivorus.</title>
        <authorList>
            <person name="Baruah I.K."/>
            <person name="Bukari Y."/>
            <person name="Amoako-Attah I."/>
            <person name="Meinhardt L.W."/>
            <person name="Bailey B.A."/>
            <person name="Cohen S.P."/>
        </authorList>
    </citation>
    <scope>NUCLEOTIDE SEQUENCE [LARGE SCALE GENOMIC DNA]</scope>
    <source>
        <strain evidence="13 14">GH-12</strain>
    </source>
</reference>
<gene>
    <name evidence="13" type="ORF">VNI00_005465</name>
</gene>
<keyword evidence="14" id="KW-1185">Reference proteome</keyword>
<organism evidence="13 14">
    <name type="scientific">Paramarasmius palmivorus</name>
    <dbReference type="NCBI Taxonomy" id="297713"/>
    <lineage>
        <taxon>Eukaryota</taxon>
        <taxon>Fungi</taxon>
        <taxon>Dikarya</taxon>
        <taxon>Basidiomycota</taxon>
        <taxon>Agaricomycotina</taxon>
        <taxon>Agaricomycetes</taxon>
        <taxon>Agaricomycetidae</taxon>
        <taxon>Agaricales</taxon>
        <taxon>Marasmiineae</taxon>
        <taxon>Marasmiaceae</taxon>
        <taxon>Paramarasmius</taxon>
    </lineage>
</organism>
<keyword evidence="7" id="KW-0479">Metal-binding</keyword>
<comment type="similarity">
    <text evidence="4">Belongs to the cytochrome P450 family.</text>
</comment>
<dbReference type="AlphaFoldDB" id="A0AAW0DGN4"/>
<dbReference type="EMBL" id="JAYKXP010000015">
    <property type="protein sequence ID" value="KAK7050033.1"/>
    <property type="molecule type" value="Genomic_DNA"/>
</dbReference>
<sequence length="357" mass="41020">MDIHPSHAALYLTAGFVIVSLVWRKVSLADPLRRFPGPSLAKRTRLYRVYYDVVVGGGWLSHLRDLHELYDPSAYADIYSSSAKMLKDPHLYTMFNFGLPPNVFTETDPKEHTVFKSMLGTFFSRQGILRLENAIQERVDTLVSQLAKNHKNKPARMNDAFRSTTLDIITTYTLRSEIDVTSFPFFEHPVILSLNERLSTIWFFKHFPSFIQLSNILPRWLSAILMPSSVPQLATMKQVSKLVDEALQETQDKEENETDSNVFYTLIRNAGSKHQHKVTRGYLICEGWNLRIAGSDTVGNACTVGTWYLVQEDRVRKKLVSELDEAWPDRDGLMPLERLEKLPYLVSDLLDSWVSKF</sequence>
<comment type="subcellular location">
    <subcellularLocation>
        <location evidence="2">Membrane</location>
    </subcellularLocation>
</comment>
<dbReference type="SUPFAM" id="SSF48264">
    <property type="entry name" value="Cytochrome P450"/>
    <property type="match status" value="1"/>
</dbReference>
<evidence type="ECO:0000256" key="12">
    <source>
        <dbReference type="ARBA" id="ARBA00023136"/>
    </source>
</evidence>
<dbReference type="Proteomes" id="UP001383192">
    <property type="component" value="Unassembled WGS sequence"/>
</dbReference>